<evidence type="ECO:0000256" key="2">
    <source>
        <dbReference type="ARBA" id="ARBA00022679"/>
    </source>
</evidence>
<evidence type="ECO:0008006" key="13">
    <source>
        <dbReference type="Google" id="ProtNLM"/>
    </source>
</evidence>
<protein>
    <recommendedName>
        <fullName evidence="13">Calmodulin</fullName>
    </recommendedName>
</protein>
<dbReference type="PROSITE" id="PS50222">
    <property type="entry name" value="EF_HAND_2"/>
    <property type="match status" value="1"/>
</dbReference>
<dbReference type="InterPro" id="IPR020635">
    <property type="entry name" value="Tyr_kinase_cat_dom"/>
</dbReference>
<evidence type="ECO:0000259" key="11">
    <source>
        <dbReference type="PROSITE" id="PS50222"/>
    </source>
</evidence>
<dbReference type="InterPro" id="IPR030616">
    <property type="entry name" value="Aur-like"/>
</dbReference>
<dbReference type="GO" id="GO:0004713">
    <property type="term" value="F:protein tyrosine kinase activity"/>
    <property type="evidence" value="ECO:0007669"/>
    <property type="project" value="InterPro"/>
</dbReference>
<accession>A0A7S1TIC5</accession>
<feature type="binding site" evidence="7">
    <location>
        <position position="512"/>
    </location>
    <ligand>
        <name>ATP</name>
        <dbReference type="ChEBI" id="CHEBI:30616"/>
    </ligand>
</feature>
<evidence type="ECO:0000259" key="10">
    <source>
        <dbReference type="PROSITE" id="PS50011"/>
    </source>
</evidence>
<dbReference type="PANTHER" id="PTHR24350">
    <property type="entry name" value="SERINE/THREONINE-PROTEIN KINASE IAL-RELATED"/>
    <property type="match status" value="1"/>
</dbReference>
<evidence type="ECO:0000256" key="6">
    <source>
        <dbReference type="PIRSR" id="PIRSR630616-1"/>
    </source>
</evidence>
<evidence type="ECO:0000256" key="5">
    <source>
        <dbReference type="ARBA" id="ARBA00022840"/>
    </source>
</evidence>
<name>A0A7S1TIC5_9RHOD</name>
<feature type="region of interest" description="Disordered" evidence="9">
    <location>
        <begin position="751"/>
        <end position="772"/>
    </location>
</feature>
<dbReference type="PROSITE" id="PS50011">
    <property type="entry name" value="PROTEIN_KINASE_DOM"/>
    <property type="match status" value="1"/>
</dbReference>
<feature type="active site" description="Proton acceptor" evidence="6">
    <location>
        <position position="494"/>
    </location>
</feature>
<feature type="compositionally biased region" description="Acidic residues" evidence="9">
    <location>
        <begin position="751"/>
        <end position="763"/>
    </location>
</feature>
<evidence type="ECO:0000256" key="9">
    <source>
        <dbReference type="SAM" id="MobiDB-lite"/>
    </source>
</evidence>
<proteinExistence type="predicted"/>
<feature type="domain" description="EF-hand" evidence="11">
    <location>
        <begin position="9"/>
        <end position="44"/>
    </location>
</feature>
<dbReference type="InterPro" id="IPR011992">
    <property type="entry name" value="EF-hand-dom_pair"/>
</dbReference>
<evidence type="ECO:0000256" key="7">
    <source>
        <dbReference type="PIRSR" id="PIRSR630616-2"/>
    </source>
</evidence>
<keyword evidence="2" id="KW-0808">Transferase</keyword>
<dbReference type="AlphaFoldDB" id="A0A7S1TIC5"/>
<dbReference type="SMART" id="SM00219">
    <property type="entry name" value="TyrKc"/>
    <property type="match status" value="1"/>
</dbReference>
<evidence type="ECO:0000256" key="4">
    <source>
        <dbReference type="ARBA" id="ARBA00022777"/>
    </source>
</evidence>
<keyword evidence="1" id="KW-0723">Serine/threonine-protein kinase</keyword>
<dbReference type="SUPFAM" id="SSF47473">
    <property type="entry name" value="EF-hand"/>
    <property type="match status" value="1"/>
</dbReference>
<evidence type="ECO:0000313" key="12">
    <source>
        <dbReference type="EMBL" id="CAD9237742.1"/>
    </source>
</evidence>
<keyword evidence="5 7" id="KW-0067">ATP-binding</keyword>
<dbReference type="InterPro" id="IPR011009">
    <property type="entry name" value="Kinase-like_dom_sf"/>
</dbReference>
<dbReference type="InterPro" id="IPR017441">
    <property type="entry name" value="Protein_kinase_ATP_BS"/>
</dbReference>
<feature type="domain" description="Protein kinase" evidence="10">
    <location>
        <begin position="371"/>
        <end position="625"/>
    </location>
</feature>
<dbReference type="Gene3D" id="1.10.238.10">
    <property type="entry name" value="EF-hand"/>
    <property type="match status" value="1"/>
</dbReference>
<feature type="region of interest" description="Disordered" evidence="9">
    <location>
        <begin position="133"/>
        <end position="194"/>
    </location>
</feature>
<dbReference type="Gene3D" id="1.10.510.10">
    <property type="entry name" value="Transferase(Phosphotransferase) domain 1"/>
    <property type="match status" value="1"/>
</dbReference>
<organism evidence="12">
    <name type="scientific">Compsopogon caeruleus</name>
    <dbReference type="NCBI Taxonomy" id="31354"/>
    <lineage>
        <taxon>Eukaryota</taxon>
        <taxon>Rhodophyta</taxon>
        <taxon>Compsopogonophyceae</taxon>
        <taxon>Compsopogonales</taxon>
        <taxon>Compsopogonaceae</taxon>
        <taxon>Compsopogon</taxon>
    </lineage>
</organism>
<evidence type="ECO:0000256" key="1">
    <source>
        <dbReference type="ARBA" id="ARBA00022527"/>
    </source>
</evidence>
<evidence type="ECO:0000256" key="8">
    <source>
        <dbReference type="PROSITE-ProRule" id="PRU10141"/>
    </source>
</evidence>
<gene>
    <name evidence="12" type="ORF">CCAE0312_LOCUS9841</name>
</gene>
<evidence type="ECO:0000256" key="3">
    <source>
        <dbReference type="ARBA" id="ARBA00022741"/>
    </source>
</evidence>
<reference evidence="12" key="1">
    <citation type="submission" date="2021-01" db="EMBL/GenBank/DDBJ databases">
        <authorList>
            <person name="Corre E."/>
            <person name="Pelletier E."/>
            <person name="Niang G."/>
            <person name="Scheremetjew M."/>
            <person name="Finn R."/>
            <person name="Kale V."/>
            <person name="Holt S."/>
            <person name="Cochrane G."/>
            <person name="Meng A."/>
            <person name="Brown T."/>
            <person name="Cohen L."/>
        </authorList>
    </citation>
    <scope>NUCLEOTIDE SEQUENCE</scope>
    <source>
        <strain evidence="12">SAG 36.94</strain>
    </source>
</reference>
<dbReference type="InterPro" id="IPR002048">
    <property type="entry name" value="EF_hand_dom"/>
</dbReference>
<keyword evidence="3 7" id="KW-0547">Nucleotide-binding</keyword>
<keyword evidence="4" id="KW-0418">Kinase</keyword>
<dbReference type="GO" id="GO:0005524">
    <property type="term" value="F:ATP binding"/>
    <property type="evidence" value="ECO:0007669"/>
    <property type="project" value="UniProtKB-UniRule"/>
</dbReference>
<dbReference type="SMART" id="SM00054">
    <property type="entry name" value="EFh"/>
    <property type="match status" value="2"/>
</dbReference>
<dbReference type="InterPro" id="IPR000719">
    <property type="entry name" value="Prot_kinase_dom"/>
</dbReference>
<dbReference type="EMBL" id="HBGH01017726">
    <property type="protein sequence ID" value="CAD9237742.1"/>
    <property type="molecule type" value="Transcribed_RNA"/>
</dbReference>
<feature type="binding site" evidence="7">
    <location>
        <begin position="498"/>
        <end position="499"/>
    </location>
    <ligand>
        <name>ATP</name>
        <dbReference type="ChEBI" id="CHEBI:30616"/>
    </ligand>
</feature>
<dbReference type="InterPro" id="IPR008266">
    <property type="entry name" value="Tyr_kinase_AS"/>
</dbReference>
<dbReference type="PROSITE" id="PS00107">
    <property type="entry name" value="PROTEIN_KINASE_ATP"/>
    <property type="match status" value="1"/>
</dbReference>
<dbReference type="GO" id="GO:0004674">
    <property type="term" value="F:protein serine/threonine kinase activity"/>
    <property type="evidence" value="ECO:0007669"/>
    <property type="project" value="UniProtKB-KW"/>
</dbReference>
<dbReference type="SUPFAM" id="SSF56112">
    <property type="entry name" value="Protein kinase-like (PK-like)"/>
    <property type="match status" value="1"/>
</dbReference>
<feature type="binding site" evidence="7 8">
    <location>
        <position position="400"/>
    </location>
    <ligand>
        <name>ATP</name>
        <dbReference type="ChEBI" id="CHEBI:30616"/>
    </ligand>
</feature>
<dbReference type="FunFam" id="1.10.510.10:FF:000571">
    <property type="entry name" value="Maternal embryonic leucine zipper kinase"/>
    <property type="match status" value="1"/>
</dbReference>
<dbReference type="PROSITE" id="PS00109">
    <property type="entry name" value="PROTEIN_KINASE_TYR"/>
    <property type="match status" value="1"/>
</dbReference>
<dbReference type="GO" id="GO:0005509">
    <property type="term" value="F:calcium ion binding"/>
    <property type="evidence" value="ECO:0007669"/>
    <property type="project" value="InterPro"/>
</dbReference>
<dbReference type="Pfam" id="PF00069">
    <property type="entry name" value="Pkinase"/>
    <property type="match status" value="1"/>
</dbReference>
<sequence length="913" mass="102322">MGNGASTSSAKADLLTLFEYLDEDHKGFLTLKEIIHAAPSLLLPHSLPTLYYSDLEKDGKVSMQEFGHLVKSCETEKECALRNLSRDKEFRDLIYRASAAGVKDCSVYSRCNFRKVSNSCKVRSVYNKHARRSCSSSSSETGPCGDDVNRRSSKPCPVASRQGLHTSCATSEHDSGFSSDDEAETTRASDSETVPVIMKEIGSPVLANRTVAMYFSQREFEKFHDSCSPEFLDGREVQVLGDQSTTAVNAAVVEKINNRYLREMAALLDNDGAREQFMNWLWKLTNVQSASCIKVEDLDLLLQALAEDNIDVEDLVFNSDRSVPLAQRIMMEFDTSHSEELTRDEFMVLADLITREYEFWENLHLDCVGDYELGRALGKGSSAIVRCAAHVETREKFAAKIIKRGNCSDMSRLDREISSLQLVANHPGVVTIHEVLESDDNVVLILELCGGGSLLDITRLYPQERMPERVAREFVQQLFDALAYCHEHGVCHRDVRLENILLDNNGKLKLTDFGHSGIFAPDWDVFQTSLVGSVYNLSPEQIFGQCYSGEKLDVWSAGIVLYTLLVGHPPFYEEDTQALLGSITNGAYEIPSFVSESAQDLIETMIRVRKEDRPSMRELLKHRWFSCGPKSQVVMNVVNIPVDPFFKKRPDLAEMIFAGTLHEFKVHFHLRDPDDEAGETVFGEEWRLFCSSPNINIKFCISLFSRSPSSGEKRDYGSRIGRPELKPGRSMLACSPIRIEQKGVFVDEAGYDEDDEEDAEEEDFGKYRVGPKDDASYSIEKQLQEYPLKRHPSSRRGPGSNMSSQLPIMRTISKKSSCNDVKLDSAQPFVEVRLHEGESGLFLKICRNLKKICDTKLASAAETHRNKYEDRRCGTIRRDASALFLCGPQSSCLVGGDSSAPLTPLRCPPSGAK</sequence>